<evidence type="ECO:0000313" key="2">
    <source>
        <dbReference type="EMBL" id="MBW63629.1"/>
    </source>
</evidence>
<protein>
    <submittedName>
        <fullName evidence="2">Putative secreted protein</fullName>
    </submittedName>
</protein>
<evidence type="ECO:0000256" key="1">
    <source>
        <dbReference type="SAM" id="SignalP"/>
    </source>
</evidence>
<sequence>MMIMMLVVAVVVHQPPTHSFPSALHTRTEHDSSPLDNHAGYCRKRLLFTFSSGLDLLRIASRCAVRRAFL</sequence>
<dbReference type="EMBL" id="GGFJ01014488">
    <property type="protein sequence ID" value="MBW63629.1"/>
    <property type="molecule type" value="Transcribed_RNA"/>
</dbReference>
<feature type="chain" id="PRO_5014902005" evidence="1">
    <location>
        <begin position="20"/>
        <end position="70"/>
    </location>
</feature>
<reference evidence="2" key="1">
    <citation type="submission" date="2018-01" db="EMBL/GenBank/DDBJ databases">
        <title>An insight into the sialome of Amazonian anophelines.</title>
        <authorList>
            <person name="Ribeiro J.M."/>
            <person name="Scarpassa V."/>
            <person name="Calvo E."/>
        </authorList>
    </citation>
    <scope>NUCLEOTIDE SEQUENCE</scope>
    <source>
        <tissue evidence="2">Salivary glands</tissue>
    </source>
</reference>
<dbReference type="AlphaFoldDB" id="A0A2M4CED9"/>
<feature type="signal peptide" evidence="1">
    <location>
        <begin position="1"/>
        <end position="19"/>
    </location>
</feature>
<accession>A0A2M4CED9</accession>
<organism evidence="2">
    <name type="scientific">Anopheles marajoara</name>
    <dbReference type="NCBI Taxonomy" id="58244"/>
    <lineage>
        <taxon>Eukaryota</taxon>
        <taxon>Metazoa</taxon>
        <taxon>Ecdysozoa</taxon>
        <taxon>Arthropoda</taxon>
        <taxon>Hexapoda</taxon>
        <taxon>Insecta</taxon>
        <taxon>Pterygota</taxon>
        <taxon>Neoptera</taxon>
        <taxon>Endopterygota</taxon>
        <taxon>Diptera</taxon>
        <taxon>Nematocera</taxon>
        <taxon>Culicoidea</taxon>
        <taxon>Culicidae</taxon>
        <taxon>Anophelinae</taxon>
        <taxon>Anopheles</taxon>
    </lineage>
</organism>
<name>A0A2M4CED9_9DIPT</name>
<keyword evidence="1" id="KW-0732">Signal</keyword>
<proteinExistence type="predicted"/>